<evidence type="ECO:0000256" key="1">
    <source>
        <dbReference type="ARBA" id="ARBA00004229"/>
    </source>
</evidence>
<dbReference type="GO" id="GO:0009507">
    <property type="term" value="C:chloroplast"/>
    <property type="evidence" value="ECO:0007669"/>
    <property type="project" value="UniProtKB-SubCell"/>
</dbReference>
<accession>A0AAV0YAH7</accession>
<comment type="caution">
    <text evidence="7">The sequence shown here is derived from an EMBL/GenBank/DDBJ whole genome shotgun (WGS) entry which is preliminary data.</text>
</comment>
<dbReference type="PANTHER" id="PTHR34890">
    <property type="entry name" value="ORF16-LACZ FUSION PROTEIN-RELATED"/>
    <property type="match status" value="1"/>
</dbReference>
<name>A0AAV0YAH7_VICFA</name>
<sequence length="188" mass="20437">MPRILLKERSAFGNADTGGAWLSSARAVRCWTAGDKPEEGEDDVKSSCPLALGDTRVTMDGTKDRDPAREGDAEGTVSDWSEVVTRAISHIDSSMCSSAPDPEMRIDGAIQVRSNVDPTFYSLVGSGRSRGDHHGASPLENSYILISIWTAISRAQVEVWPQWKKKNGAPNNVSSQTKNYEIIPFILG</sequence>
<evidence type="ECO:0000313" key="8">
    <source>
        <dbReference type="EMBL" id="CAI8585012.1"/>
    </source>
</evidence>
<reference evidence="7 9" key="1">
    <citation type="submission" date="2023-01" db="EMBL/GenBank/DDBJ databases">
        <authorList>
            <person name="Kreplak J."/>
        </authorList>
    </citation>
    <scope>NUCLEOTIDE SEQUENCE [LARGE SCALE GENOMIC DNA]</scope>
</reference>
<evidence type="ECO:0000256" key="6">
    <source>
        <dbReference type="SAM" id="MobiDB-lite"/>
    </source>
</evidence>
<evidence type="ECO:0000256" key="2">
    <source>
        <dbReference type="ARBA" id="ARBA00007638"/>
    </source>
</evidence>
<dbReference type="Pfam" id="PF10839">
    <property type="entry name" value="DUF2647"/>
    <property type="match status" value="1"/>
</dbReference>
<gene>
    <name evidence="7" type="ORF">VFH_U005480</name>
    <name evidence="8" type="ORF">VFH_U103920</name>
</gene>
<comment type="subcellular location">
    <subcellularLocation>
        <location evidence="1">Plastid</location>
        <location evidence="1">Chloroplast</location>
    </subcellularLocation>
</comment>
<dbReference type="EMBL" id="CATIWC010002774">
    <property type="protein sequence ID" value="CAI8585012.1"/>
    <property type="molecule type" value="Genomic_DNA"/>
</dbReference>
<dbReference type="EMBL" id="CATIWC010000307">
    <property type="protein sequence ID" value="CAI8582965.1"/>
    <property type="molecule type" value="Genomic_DNA"/>
</dbReference>
<feature type="compositionally biased region" description="Basic and acidic residues" evidence="6">
    <location>
        <begin position="61"/>
        <end position="72"/>
    </location>
</feature>
<organism evidence="7 9">
    <name type="scientific">Vicia faba</name>
    <name type="common">Broad bean</name>
    <name type="synonym">Faba vulgaris</name>
    <dbReference type="NCBI Taxonomy" id="3906"/>
    <lineage>
        <taxon>Eukaryota</taxon>
        <taxon>Viridiplantae</taxon>
        <taxon>Streptophyta</taxon>
        <taxon>Embryophyta</taxon>
        <taxon>Tracheophyta</taxon>
        <taxon>Spermatophyta</taxon>
        <taxon>Magnoliopsida</taxon>
        <taxon>eudicotyledons</taxon>
        <taxon>Gunneridae</taxon>
        <taxon>Pentapetalae</taxon>
        <taxon>rosids</taxon>
        <taxon>fabids</taxon>
        <taxon>Fabales</taxon>
        <taxon>Fabaceae</taxon>
        <taxon>Papilionoideae</taxon>
        <taxon>50 kb inversion clade</taxon>
        <taxon>NPAAA clade</taxon>
        <taxon>Hologalegina</taxon>
        <taxon>IRL clade</taxon>
        <taxon>Fabeae</taxon>
        <taxon>Vicia</taxon>
    </lineage>
</organism>
<comment type="similarity">
    <text evidence="2">Belongs to the ycf68 family.</text>
</comment>
<dbReference type="AlphaFoldDB" id="A0AAV0YAH7"/>
<dbReference type="InterPro" id="IPR022546">
    <property type="entry name" value="Uncharacterised_Ycf68"/>
</dbReference>
<keyword evidence="5" id="KW-0934">Plastid</keyword>
<evidence type="ECO:0000256" key="5">
    <source>
        <dbReference type="ARBA" id="ARBA00022640"/>
    </source>
</evidence>
<proteinExistence type="inferred from homology"/>
<evidence type="ECO:0000256" key="4">
    <source>
        <dbReference type="ARBA" id="ARBA00022528"/>
    </source>
</evidence>
<protein>
    <recommendedName>
        <fullName evidence="3">Uncharacterized protein ycf68</fullName>
    </recommendedName>
</protein>
<dbReference type="Proteomes" id="UP001157006">
    <property type="component" value="Unassembled WGS sequence"/>
</dbReference>
<evidence type="ECO:0000313" key="7">
    <source>
        <dbReference type="EMBL" id="CAI8582965.1"/>
    </source>
</evidence>
<keyword evidence="4" id="KW-0150">Chloroplast</keyword>
<keyword evidence="9" id="KW-1185">Reference proteome</keyword>
<evidence type="ECO:0000313" key="9">
    <source>
        <dbReference type="Proteomes" id="UP001157006"/>
    </source>
</evidence>
<evidence type="ECO:0000256" key="3">
    <source>
        <dbReference type="ARBA" id="ARBA00021456"/>
    </source>
</evidence>
<feature type="region of interest" description="Disordered" evidence="6">
    <location>
        <begin position="54"/>
        <end position="77"/>
    </location>
</feature>